<evidence type="ECO:0000313" key="2">
    <source>
        <dbReference type="EMBL" id="ORZ31470.1"/>
    </source>
</evidence>
<dbReference type="Pfam" id="PF00675">
    <property type="entry name" value="Peptidase_M16"/>
    <property type="match status" value="1"/>
</dbReference>
<proteinExistence type="predicted"/>
<dbReference type="OrthoDB" id="4953at2759"/>
<feature type="domain" description="Peptidase M16 N-terminal" evidence="1">
    <location>
        <begin position="81"/>
        <end position="170"/>
    </location>
</feature>
<dbReference type="STRING" id="765915.A0A1Y2HA43"/>
<sequence>MEPSTSHFHGQEIALQVAGFSRTDAWSLDLPSSSSSNDPKPQQSIHVQSFRHDRTLLRCQFASVPGPLCTAVIIVPTTVRDHSGLPHTLEHACFMGSRTHPARGFLDTAALLSLSTGTNAWTDCDSTCYTITLAGTHSLAFLLPVFLDHILNPTLTPASFTTEVYHVNGKGQEQGVVFCEMMARQDSESDVLDLALRQAIYGPESTYAYECGGLTDHIRKLTMEKIKHYHAQEYRADKIAVVALG</sequence>
<dbReference type="SUPFAM" id="SSF63411">
    <property type="entry name" value="LuxS/MPP-like metallohydrolase"/>
    <property type="match status" value="1"/>
</dbReference>
<dbReference type="GO" id="GO:0046872">
    <property type="term" value="F:metal ion binding"/>
    <property type="evidence" value="ECO:0007669"/>
    <property type="project" value="InterPro"/>
</dbReference>
<dbReference type="PANTHER" id="PTHR43016:SF16">
    <property type="entry name" value="METALLOPROTEASE, PUTATIVE (AFU_ORTHOLOGUE AFUA_4G07610)-RELATED"/>
    <property type="match status" value="1"/>
</dbReference>
<feature type="non-terminal residue" evidence="2">
    <location>
        <position position="245"/>
    </location>
</feature>
<dbReference type="PANTHER" id="PTHR43016">
    <property type="entry name" value="PRESEQUENCE PROTEASE"/>
    <property type="match status" value="1"/>
</dbReference>
<dbReference type="AlphaFoldDB" id="A0A1Y2HA43"/>
<protein>
    <submittedName>
        <fullName evidence="2">Metalloenzyme, LuxS/M16 peptidase-like protein</fullName>
    </submittedName>
</protein>
<dbReference type="InterPro" id="IPR011765">
    <property type="entry name" value="Pept_M16_N"/>
</dbReference>
<dbReference type="Proteomes" id="UP000193411">
    <property type="component" value="Unassembled WGS sequence"/>
</dbReference>
<evidence type="ECO:0000259" key="1">
    <source>
        <dbReference type="Pfam" id="PF00675"/>
    </source>
</evidence>
<dbReference type="InterPro" id="IPR011249">
    <property type="entry name" value="Metalloenz_LuxS/M16"/>
</dbReference>
<organism evidence="2 3">
    <name type="scientific">Catenaria anguillulae PL171</name>
    <dbReference type="NCBI Taxonomy" id="765915"/>
    <lineage>
        <taxon>Eukaryota</taxon>
        <taxon>Fungi</taxon>
        <taxon>Fungi incertae sedis</taxon>
        <taxon>Blastocladiomycota</taxon>
        <taxon>Blastocladiomycetes</taxon>
        <taxon>Blastocladiales</taxon>
        <taxon>Catenariaceae</taxon>
        <taxon>Catenaria</taxon>
    </lineage>
</organism>
<dbReference type="FunFam" id="3.30.830.10:FF:000015">
    <property type="entry name" value="Putative zinc metalloprotease"/>
    <property type="match status" value="1"/>
</dbReference>
<reference evidence="2 3" key="1">
    <citation type="submission" date="2016-07" db="EMBL/GenBank/DDBJ databases">
        <title>Pervasive Adenine N6-methylation of Active Genes in Fungi.</title>
        <authorList>
            <consortium name="DOE Joint Genome Institute"/>
            <person name="Mondo S.J."/>
            <person name="Dannebaum R.O."/>
            <person name="Kuo R.C."/>
            <person name="Labutti K."/>
            <person name="Haridas S."/>
            <person name="Kuo A."/>
            <person name="Salamov A."/>
            <person name="Ahrendt S.R."/>
            <person name="Lipzen A."/>
            <person name="Sullivan W."/>
            <person name="Andreopoulos W.B."/>
            <person name="Clum A."/>
            <person name="Lindquist E."/>
            <person name="Daum C."/>
            <person name="Ramamoorthy G.K."/>
            <person name="Gryganskyi A."/>
            <person name="Culley D."/>
            <person name="Magnuson J.K."/>
            <person name="James T.Y."/>
            <person name="O'Malley M.A."/>
            <person name="Stajich J.E."/>
            <person name="Spatafora J.W."/>
            <person name="Visel A."/>
            <person name="Grigoriev I.V."/>
        </authorList>
    </citation>
    <scope>NUCLEOTIDE SEQUENCE [LARGE SCALE GENOMIC DNA]</scope>
    <source>
        <strain evidence="2 3">PL171</strain>
    </source>
</reference>
<dbReference type="Gene3D" id="3.30.830.10">
    <property type="entry name" value="Metalloenzyme, LuxS/M16 peptidase-like"/>
    <property type="match status" value="1"/>
</dbReference>
<name>A0A1Y2HA43_9FUNG</name>
<gene>
    <name evidence="2" type="ORF">BCR44DRAFT_1417065</name>
</gene>
<keyword evidence="3" id="KW-1185">Reference proteome</keyword>
<dbReference type="EMBL" id="MCFL01000059">
    <property type="protein sequence ID" value="ORZ31470.1"/>
    <property type="molecule type" value="Genomic_DNA"/>
</dbReference>
<evidence type="ECO:0000313" key="3">
    <source>
        <dbReference type="Proteomes" id="UP000193411"/>
    </source>
</evidence>
<accession>A0A1Y2HA43</accession>
<comment type="caution">
    <text evidence="2">The sequence shown here is derived from an EMBL/GenBank/DDBJ whole genome shotgun (WGS) entry which is preliminary data.</text>
</comment>